<evidence type="ECO:0000256" key="5">
    <source>
        <dbReference type="SAM" id="MobiDB-lite"/>
    </source>
</evidence>
<feature type="domain" description="RING-type" evidence="6">
    <location>
        <begin position="135"/>
        <end position="187"/>
    </location>
</feature>
<evidence type="ECO:0000256" key="4">
    <source>
        <dbReference type="PROSITE-ProRule" id="PRU00175"/>
    </source>
</evidence>
<feature type="region of interest" description="Disordered" evidence="5">
    <location>
        <begin position="1"/>
        <end position="22"/>
    </location>
</feature>
<comment type="caution">
    <text evidence="8">The sequence shown here is derived from an EMBL/GenBank/DDBJ whole genome shotgun (WGS) entry which is preliminary data.</text>
</comment>
<evidence type="ECO:0000256" key="3">
    <source>
        <dbReference type="ARBA" id="ARBA00022833"/>
    </source>
</evidence>
<dbReference type="Pfam" id="PF13445">
    <property type="entry name" value="zf-RING_UBOX"/>
    <property type="match status" value="1"/>
</dbReference>
<dbReference type="PROSITE" id="PS00518">
    <property type="entry name" value="ZF_RING_1"/>
    <property type="match status" value="1"/>
</dbReference>
<keyword evidence="1" id="KW-0479">Metal-binding</keyword>
<keyword evidence="3" id="KW-0862">Zinc</keyword>
<dbReference type="EMBL" id="CAVNYO010000130">
    <property type="protein sequence ID" value="CAK5267702.1"/>
    <property type="molecule type" value="Genomic_DNA"/>
</dbReference>
<evidence type="ECO:0000256" key="1">
    <source>
        <dbReference type="ARBA" id="ARBA00022723"/>
    </source>
</evidence>
<name>A0AAD2HVU8_9AGAR</name>
<dbReference type="SUPFAM" id="SSF57850">
    <property type="entry name" value="RING/U-box"/>
    <property type="match status" value="1"/>
</dbReference>
<dbReference type="InterPro" id="IPR017907">
    <property type="entry name" value="Znf_RING_CS"/>
</dbReference>
<evidence type="ECO:0000256" key="2">
    <source>
        <dbReference type="ARBA" id="ARBA00022771"/>
    </source>
</evidence>
<feature type="region of interest" description="Disordered" evidence="5">
    <location>
        <begin position="40"/>
        <end position="77"/>
    </location>
</feature>
<evidence type="ECO:0000313" key="7">
    <source>
        <dbReference type="EMBL" id="CAK5267702.1"/>
    </source>
</evidence>
<accession>A0AAD2HVU8</accession>
<dbReference type="Gene3D" id="3.30.40.10">
    <property type="entry name" value="Zinc/RING finger domain, C3HC4 (zinc finger)"/>
    <property type="match status" value="1"/>
</dbReference>
<dbReference type="InterPro" id="IPR027370">
    <property type="entry name" value="Znf-RING_euk"/>
</dbReference>
<dbReference type="EMBL" id="CAVNYO010000466">
    <property type="protein sequence ID" value="CAK5283078.1"/>
    <property type="molecule type" value="Genomic_DNA"/>
</dbReference>
<dbReference type="GO" id="GO:0008270">
    <property type="term" value="F:zinc ion binding"/>
    <property type="evidence" value="ECO:0007669"/>
    <property type="project" value="UniProtKB-KW"/>
</dbReference>
<keyword evidence="9" id="KW-1185">Reference proteome</keyword>
<evidence type="ECO:0000259" key="6">
    <source>
        <dbReference type="PROSITE" id="PS50089"/>
    </source>
</evidence>
<keyword evidence="2 4" id="KW-0863">Zinc-finger</keyword>
<dbReference type="Proteomes" id="UP001295794">
    <property type="component" value="Unassembled WGS sequence"/>
</dbReference>
<dbReference type="SMART" id="SM00184">
    <property type="entry name" value="RING"/>
    <property type="match status" value="1"/>
</dbReference>
<proteinExistence type="predicted"/>
<evidence type="ECO:0000313" key="8">
    <source>
        <dbReference type="EMBL" id="CAK5283078.1"/>
    </source>
</evidence>
<dbReference type="InterPro" id="IPR013083">
    <property type="entry name" value="Znf_RING/FYVE/PHD"/>
</dbReference>
<sequence>MARTTRASSPPTRRSLRLNNSELNSSNVFIELPLRPARRRKAKQIAAEASTSSLPPDEKPSCSSDALKSRSRRSTRITPAELVRREAALMIRETEYKRRSDELGKKEDEVSASMSQVAVRESQAMLAVLEEHFTCALCYEIMAQPYSLNPGSCGHSFCALCILRHFFSRLHKACGGWHESVDCPMCRALLVITPDRTPRLDITFPFVPNRTAAAVCESLIEKLSCSSVSARPIVKQEESDGNEWKMERGCKKGKSKEEEEMEIEEGTSELMAWREGGNLRTDWLKKDLEGKKEMVYLFNHWTKLTGSDFIHLKQKYGV</sequence>
<reference evidence="8" key="1">
    <citation type="submission" date="2023-11" db="EMBL/GenBank/DDBJ databases">
        <authorList>
            <person name="De Vega J J."/>
            <person name="De Vega J J."/>
        </authorList>
    </citation>
    <scope>NUCLEOTIDE SEQUENCE</scope>
</reference>
<dbReference type="InterPro" id="IPR001841">
    <property type="entry name" value="Znf_RING"/>
</dbReference>
<gene>
    <name evidence="7" type="ORF">MYCIT1_LOCUS10430</name>
    <name evidence="8" type="ORF">MYCIT1_LOCUS35331</name>
</gene>
<dbReference type="PROSITE" id="PS50089">
    <property type="entry name" value="ZF_RING_2"/>
    <property type="match status" value="1"/>
</dbReference>
<protein>
    <recommendedName>
        <fullName evidence="6">RING-type domain-containing protein</fullName>
    </recommendedName>
</protein>
<evidence type="ECO:0000313" key="9">
    <source>
        <dbReference type="Proteomes" id="UP001295794"/>
    </source>
</evidence>
<dbReference type="AlphaFoldDB" id="A0AAD2HVU8"/>
<organism evidence="8 9">
    <name type="scientific">Mycena citricolor</name>
    <dbReference type="NCBI Taxonomy" id="2018698"/>
    <lineage>
        <taxon>Eukaryota</taxon>
        <taxon>Fungi</taxon>
        <taxon>Dikarya</taxon>
        <taxon>Basidiomycota</taxon>
        <taxon>Agaricomycotina</taxon>
        <taxon>Agaricomycetes</taxon>
        <taxon>Agaricomycetidae</taxon>
        <taxon>Agaricales</taxon>
        <taxon>Marasmiineae</taxon>
        <taxon>Mycenaceae</taxon>
        <taxon>Mycena</taxon>
    </lineage>
</organism>